<comment type="caution">
    <text evidence="2">The sequence shown here is derived from an EMBL/GenBank/DDBJ whole genome shotgun (WGS) entry which is preliminary data.</text>
</comment>
<proteinExistence type="predicted"/>
<dbReference type="EMBL" id="NIDN02000301">
    <property type="protein sequence ID" value="RLL93495.1"/>
    <property type="molecule type" value="Genomic_DNA"/>
</dbReference>
<keyword evidence="1" id="KW-0472">Membrane</keyword>
<dbReference type="Proteomes" id="UP000215289">
    <property type="component" value="Unassembled WGS sequence"/>
</dbReference>
<reference evidence="2 3" key="1">
    <citation type="submission" date="2018-08" db="EMBL/GenBank/DDBJ databases">
        <title>Draft genome sequences of two Aspergillus turcosus clinical strains isolated from bronchoalveolar lavage fluid: one azole-susceptible and the other azole-resistant.</title>
        <authorList>
            <person name="Parent-Michaud M."/>
            <person name="Dufresne P.J."/>
            <person name="Fournier E."/>
            <person name="Martineau C."/>
            <person name="Moreira S."/>
            <person name="Perkins V."/>
            <person name="De Repentigny L."/>
            <person name="Dufresne S.F."/>
        </authorList>
    </citation>
    <scope>NUCLEOTIDE SEQUENCE [LARGE SCALE GENOMIC DNA]</scope>
    <source>
        <strain evidence="2">HMR AF 1038</strain>
    </source>
</reference>
<gene>
    <name evidence="2" type="ORF">CFD26_100773</name>
</gene>
<protein>
    <submittedName>
        <fullName evidence="2">Uncharacterized protein</fullName>
    </submittedName>
</protein>
<name>A0A421CUE0_9EURO</name>
<organism evidence="2 3">
    <name type="scientific">Aspergillus turcosus</name>
    <dbReference type="NCBI Taxonomy" id="1245748"/>
    <lineage>
        <taxon>Eukaryota</taxon>
        <taxon>Fungi</taxon>
        <taxon>Dikarya</taxon>
        <taxon>Ascomycota</taxon>
        <taxon>Pezizomycotina</taxon>
        <taxon>Eurotiomycetes</taxon>
        <taxon>Eurotiomycetidae</taxon>
        <taxon>Eurotiales</taxon>
        <taxon>Aspergillaceae</taxon>
        <taxon>Aspergillus</taxon>
        <taxon>Aspergillus subgen. Fumigati</taxon>
    </lineage>
</organism>
<keyword evidence="3" id="KW-1185">Reference proteome</keyword>
<accession>A0A421CUE0</accession>
<sequence>MDTPTLSKEQQSLLLSILWALTMTLSCLAIHRCFHAYLNSRRSEPLDHATLIAILLRELENLEKQVEREFQEPSQLVIQSRDSLLSSILPRFDDIEQRLEQVGADTLELRRRIIRLHDKVLSMSSELREMHSAQCTLTPERRQIYMCAEESKTAAGEEGGCCHQELEGA</sequence>
<keyword evidence="1" id="KW-0812">Transmembrane</keyword>
<dbReference type="AlphaFoldDB" id="A0A421CUE0"/>
<dbReference type="OrthoDB" id="4499020at2759"/>
<feature type="transmembrane region" description="Helical" evidence="1">
    <location>
        <begin position="12"/>
        <end position="34"/>
    </location>
</feature>
<evidence type="ECO:0000313" key="2">
    <source>
        <dbReference type="EMBL" id="RLL93495.1"/>
    </source>
</evidence>
<evidence type="ECO:0000313" key="3">
    <source>
        <dbReference type="Proteomes" id="UP000215289"/>
    </source>
</evidence>
<evidence type="ECO:0000256" key="1">
    <source>
        <dbReference type="SAM" id="Phobius"/>
    </source>
</evidence>
<keyword evidence="1" id="KW-1133">Transmembrane helix</keyword>